<dbReference type="AlphaFoldDB" id="A0A164NI25"/>
<evidence type="ECO:0000313" key="3">
    <source>
        <dbReference type="EMBL" id="KZS05976.1"/>
    </source>
</evidence>
<keyword evidence="4" id="KW-1185">Reference proteome</keyword>
<name>A0A164NI25_9CRUS</name>
<dbReference type="Proteomes" id="UP000076858">
    <property type="component" value="Unassembled WGS sequence"/>
</dbReference>
<feature type="coiled-coil region" evidence="1">
    <location>
        <begin position="504"/>
        <end position="587"/>
    </location>
</feature>
<dbReference type="OrthoDB" id="5842926at2759"/>
<dbReference type="EMBL" id="LRGB01002851">
    <property type="protein sequence ID" value="KZS05976.1"/>
    <property type="molecule type" value="Genomic_DNA"/>
</dbReference>
<protein>
    <submittedName>
        <fullName evidence="3">Putative FK506-binding protein 15</fullName>
    </submittedName>
</protein>
<gene>
    <name evidence="3" type="ORF">APZ42_030707</name>
</gene>
<comment type="caution">
    <text evidence="3">The sequence shown here is derived from an EMBL/GenBank/DDBJ whole genome shotgun (WGS) entry which is preliminary data.</text>
</comment>
<dbReference type="STRING" id="35525.A0A164NI25"/>
<organism evidence="3 4">
    <name type="scientific">Daphnia magna</name>
    <dbReference type="NCBI Taxonomy" id="35525"/>
    <lineage>
        <taxon>Eukaryota</taxon>
        <taxon>Metazoa</taxon>
        <taxon>Ecdysozoa</taxon>
        <taxon>Arthropoda</taxon>
        <taxon>Crustacea</taxon>
        <taxon>Branchiopoda</taxon>
        <taxon>Diplostraca</taxon>
        <taxon>Cladocera</taxon>
        <taxon>Anomopoda</taxon>
        <taxon>Daphniidae</taxon>
        <taxon>Daphnia</taxon>
    </lineage>
</organism>
<dbReference type="Gene3D" id="2.30.29.30">
    <property type="entry name" value="Pleckstrin-homology domain (PH domain)/Phosphotyrosine-binding domain (PTB)"/>
    <property type="match status" value="1"/>
</dbReference>
<sequence length="758" mass="85053">MSFGFPSEEDDDFCSLSNNSNLASIFHELDVQQSSSKSLVYTAPKQPTSKPLLSNMSQAVVVAAAVMCYKLNNEKYEPLPGKIGMALLGENESKTYQMILYQDKQRPLTSARITSEFMIISQPNNFCTFNDDYSQNWAVLFDTKEVAQKFLAEIDHMKKMLVEPINNSVAECVIATDKIDGPVSSLVQHRMPGSDGSNKTKLMSRMAKLGQPILPLNGAIVADDSDHEQVIQSSPEPEPHKVRSKAGKPPRPVPTPRIVAQPDRCDFNSAFTSVLVPSHQPSTGQQPFPVMQFLPPAFTGTVGGNSQHFDTLMSENRMHSSEVRMHLCRLTDKIDHLLQKVTTGGFDSYQKDRYKPSEGPYWDALTTGLEKLQVQSNEHANTLNLILGEISASSKRDKNSANPLESLDHLLASERQAWAANQKELDGTIQRLKEENNRLLHQIEEKSEREKEIGIRIQQLQDENVRFKEDLKSITHSQNDGTLDQLRKENTQLAALLDASLVKEKEIASQHDQMQEKLNSYESKSTKVESLILESKRLAEEKKQRISQLQEHIQKLEKDSSDARSVVEDLQSKLKDAEKEIKNKYYSTQEQGSLEEQVKVIMNKVYKEITKQFIPGESYAFHSIKSTVSTVIRDVTLAVLSGESTAKPMLDSQKVDEKENDCITPVVEQVSVEAVDTAIQEDNGPTVTEENGDSVQEGIVQTLQPENESKERSVSFLESLHSSLAAASLQNEHETVWKPDPPPPPLFDDFDNEDDWLN</sequence>
<proteinExistence type="predicted"/>
<dbReference type="InterPro" id="IPR011993">
    <property type="entry name" value="PH-like_dom_sf"/>
</dbReference>
<feature type="region of interest" description="Disordered" evidence="2">
    <location>
        <begin position="727"/>
        <end position="758"/>
    </location>
</feature>
<dbReference type="SUPFAM" id="SSF50729">
    <property type="entry name" value="PH domain-like"/>
    <property type="match status" value="1"/>
</dbReference>
<dbReference type="PANTHER" id="PTHR44927">
    <property type="entry name" value="FK506-BINDING PROTEIN 15"/>
    <property type="match status" value="1"/>
</dbReference>
<reference evidence="3 4" key="1">
    <citation type="submission" date="2016-03" db="EMBL/GenBank/DDBJ databases">
        <title>EvidentialGene: Evidence-directed Construction of Genes on Genomes.</title>
        <authorList>
            <person name="Gilbert D.G."/>
            <person name="Choi J.-H."/>
            <person name="Mockaitis K."/>
            <person name="Colbourne J."/>
            <person name="Pfrender M."/>
        </authorList>
    </citation>
    <scope>NUCLEOTIDE SEQUENCE [LARGE SCALE GENOMIC DNA]</scope>
    <source>
        <strain evidence="3 4">Xinb3</strain>
        <tissue evidence="3">Complete organism</tissue>
    </source>
</reference>
<evidence type="ECO:0000313" key="4">
    <source>
        <dbReference type="Proteomes" id="UP000076858"/>
    </source>
</evidence>
<feature type="region of interest" description="Disordered" evidence="2">
    <location>
        <begin position="226"/>
        <end position="255"/>
    </location>
</feature>
<keyword evidence="1" id="KW-0175">Coiled coil</keyword>
<evidence type="ECO:0000256" key="2">
    <source>
        <dbReference type="SAM" id="MobiDB-lite"/>
    </source>
</evidence>
<feature type="coiled-coil region" evidence="1">
    <location>
        <begin position="415"/>
        <end position="477"/>
    </location>
</feature>
<evidence type="ECO:0000256" key="1">
    <source>
        <dbReference type="SAM" id="Coils"/>
    </source>
</evidence>
<dbReference type="PANTHER" id="PTHR44927:SF1">
    <property type="entry name" value="FK506-BINDING PROTEIN 15"/>
    <property type="match status" value="1"/>
</dbReference>
<accession>A0A164NI25</accession>
<feature type="compositionally biased region" description="Acidic residues" evidence="2">
    <location>
        <begin position="748"/>
        <end position="758"/>
    </location>
</feature>